<evidence type="ECO:0000313" key="1">
    <source>
        <dbReference type="EMBL" id="MBS8121731.1"/>
    </source>
</evidence>
<keyword evidence="2" id="KW-1185">Reference proteome</keyword>
<accession>A0ABS5QLZ0</accession>
<dbReference type="Gene3D" id="3.30.70.1900">
    <property type="match status" value="1"/>
</dbReference>
<comment type="caution">
    <text evidence="1">The sequence shown here is derived from an EMBL/GenBank/DDBJ whole genome shotgun (WGS) entry which is preliminary data.</text>
</comment>
<sequence>MLYLLKLNFKALQKIGNTEYYYHLLGAILNVFDDDEKIYKSILKISYIKYNHLQIRLTINGQDAYSEILKKILSKGNLNISINGQKFELEKINFDFDIFDIEKINFVNFKKFKINYISPTFIRNRNILYTLPNPDKFIFSTYQKLNKIYNIGYDENKFKNFLKNNIYIYIGEFSIMTKQLKLKKYLKSGLVGYVWYYTSSL</sequence>
<dbReference type="Proteomes" id="UP000680365">
    <property type="component" value="Unassembled WGS sequence"/>
</dbReference>
<name>A0ABS5QLZ0_9BACT</name>
<gene>
    <name evidence="1" type="ORF">VAMP_21n7</name>
</gene>
<dbReference type="RefSeq" id="WP_213348510.1">
    <property type="nucleotide sequence ID" value="NZ_JAEDAM010000012.1"/>
</dbReference>
<dbReference type="EMBL" id="JAEDAM010000012">
    <property type="protein sequence ID" value="MBS8121731.1"/>
    <property type="molecule type" value="Genomic_DNA"/>
</dbReference>
<proteinExistence type="predicted"/>
<organism evidence="1 2">
    <name type="scientific">Candidatus Vampirococcus lugosii</name>
    <dbReference type="NCBI Taxonomy" id="2789015"/>
    <lineage>
        <taxon>Bacteria</taxon>
        <taxon>Candidatus Absconditibacteriota</taxon>
        <taxon>Vampirococcus</taxon>
    </lineage>
</organism>
<reference evidence="1 2" key="1">
    <citation type="journal article" date="2021" name="Nat. Commun.">
        <title>Reductive evolution and unique predatory mode in the CPR bacterium Vampirococcus lugosii.</title>
        <authorList>
            <person name="Moreira D."/>
            <person name="Zivanovic Y."/>
            <person name="Lopez-Archilla A.I."/>
            <person name="Iniesto M."/>
            <person name="Lopez-Garcia P."/>
        </authorList>
    </citation>
    <scope>NUCLEOTIDE SEQUENCE [LARGE SCALE GENOMIC DNA]</scope>
    <source>
        <strain evidence="1">Chiprana</strain>
    </source>
</reference>
<protein>
    <submittedName>
        <fullName evidence="1">Uncharacterized protein</fullName>
    </submittedName>
</protein>
<evidence type="ECO:0000313" key="2">
    <source>
        <dbReference type="Proteomes" id="UP000680365"/>
    </source>
</evidence>